<organism evidence="2 3">
    <name type="scientific">Carya illinoinensis</name>
    <name type="common">Pecan</name>
    <dbReference type="NCBI Taxonomy" id="32201"/>
    <lineage>
        <taxon>Eukaryota</taxon>
        <taxon>Viridiplantae</taxon>
        <taxon>Streptophyta</taxon>
        <taxon>Embryophyta</taxon>
        <taxon>Tracheophyta</taxon>
        <taxon>Spermatophyta</taxon>
        <taxon>Magnoliopsida</taxon>
        <taxon>eudicotyledons</taxon>
        <taxon>Gunneridae</taxon>
        <taxon>Pentapetalae</taxon>
        <taxon>rosids</taxon>
        <taxon>fabids</taxon>
        <taxon>Fagales</taxon>
        <taxon>Juglandaceae</taxon>
        <taxon>Carya</taxon>
    </lineage>
</organism>
<feature type="compositionally biased region" description="Basic and acidic residues" evidence="1">
    <location>
        <begin position="90"/>
        <end position="127"/>
    </location>
</feature>
<dbReference type="EMBL" id="CM031827">
    <property type="protein sequence ID" value="KAG6721801.1"/>
    <property type="molecule type" value="Genomic_DNA"/>
</dbReference>
<comment type="caution">
    <text evidence="2">The sequence shown here is derived from an EMBL/GenBank/DDBJ whole genome shotgun (WGS) entry which is preliminary data.</text>
</comment>
<feature type="compositionally biased region" description="Basic and acidic residues" evidence="1">
    <location>
        <begin position="58"/>
        <end position="70"/>
    </location>
</feature>
<dbReference type="AlphaFoldDB" id="A0A922FG54"/>
<feature type="compositionally biased region" description="Polar residues" evidence="1">
    <location>
        <begin position="73"/>
        <end position="89"/>
    </location>
</feature>
<feature type="compositionally biased region" description="Basic and acidic residues" evidence="1">
    <location>
        <begin position="1"/>
        <end position="31"/>
    </location>
</feature>
<sequence length="321" mass="35817">MNRDQLLDDPEQQKKGIWGREDMSGEIKGKDGSVTTYNPIHPQEEQRIKGTSVLGGDNMKRETRDRDPIPEKMSTNRTPLYANSPTLPDQEQKPKAGALRKEEDHKGNDHVVSKESPKTINGRREDMGSTVEWGGGNIIAPNKRGGQPAESSHVEQKDFMSSNGTSGTKAPNQIDVHADLSKEQHINNFQLGRENSTHDHKINDMATSNSDLHSSDTNYIPIGIPIAENGDKGYEQQSRDHVSVTVSVKPDKVTTTITVKGHDERHESDEQNEGMTRNTTSSFQPPCPESPQYPNTDQNKNNKINDEPSCCERCKEYCNVM</sequence>
<feature type="compositionally biased region" description="Polar residues" evidence="1">
    <location>
        <begin position="292"/>
        <end position="302"/>
    </location>
</feature>
<proteinExistence type="predicted"/>
<evidence type="ECO:0000256" key="1">
    <source>
        <dbReference type="SAM" id="MobiDB-lite"/>
    </source>
</evidence>
<protein>
    <submittedName>
        <fullName evidence="2">Uncharacterized protein</fullName>
    </submittedName>
</protein>
<reference evidence="2" key="1">
    <citation type="submission" date="2021-01" db="EMBL/GenBank/DDBJ databases">
        <authorList>
            <person name="Lovell J.T."/>
            <person name="Bentley N."/>
            <person name="Bhattarai G."/>
            <person name="Jenkins J.W."/>
            <person name="Sreedasyam A."/>
            <person name="Alarcon Y."/>
            <person name="Bock C."/>
            <person name="Boston L."/>
            <person name="Carlson J."/>
            <person name="Cervantes K."/>
            <person name="Clermont K."/>
            <person name="Krom N."/>
            <person name="Kubenka K."/>
            <person name="Mamidi S."/>
            <person name="Mattison C."/>
            <person name="Monteros M."/>
            <person name="Pisani C."/>
            <person name="Plott C."/>
            <person name="Rajasekar S."/>
            <person name="Rhein H.S."/>
            <person name="Rohla C."/>
            <person name="Song M."/>
            <person name="Hilaire R.S."/>
            <person name="Shu S."/>
            <person name="Wells L."/>
            <person name="Wang X."/>
            <person name="Webber J."/>
            <person name="Heerema R.J."/>
            <person name="Klein P."/>
            <person name="Conner P."/>
            <person name="Grauke L."/>
            <person name="Grimwood J."/>
            <person name="Schmutz J."/>
            <person name="Randall J.J."/>
        </authorList>
    </citation>
    <scope>NUCLEOTIDE SEQUENCE</scope>
    <source>
        <tissue evidence="2">Leaf</tissue>
    </source>
</reference>
<feature type="compositionally biased region" description="Polar residues" evidence="1">
    <location>
        <begin position="273"/>
        <end position="284"/>
    </location>
</feature>
<name>A0A922FG54_CARIL</name>
<evidence type="ECO:0000313" key="2">
    <source>
        <dbReference type="EMBL" id="KAG6721801.1"/>
    </source>
</evidence>
<feature type="region of interest" description="Disordered" evidence="1">
    <location>
        <begin position="1"/>
        <end position="153"/>
    </location>
</feature>
<accession>A0A922FG54</accession>
<dbReference type="Proteomes" id="UP000811246">
    <property type="component" value="Chromosome 3"/>
</dbReference>
<gene>
    <name evidence="2" type="ORF">I3842_03G129700</name>
</gene>
<feature type="compositionally biased region" description="Basic and acidic residues" evidence="1">
    <location>
        <begin position="260"/>
        <end position="269"/>
    </location>
</feature>
<evidence type="ECO:0000313" key="3">
    <source>
        <dbReference type="Proteomes" id="UP000811246"/>
    </source>
</evidence>
<feature type="region of interest" description="Disordered" evidence="1">
    <location>
        <begin position="257"/>
        <end position="307"/>
    </location>
</feature>